<evidence type="ECO:0000256" key="2">
    <source>
        <dbReference type="SAM" id="Phobius"/>
    </source>
</evidence>
<reference evidence="4" key="1">
    <citation type="submission" date="2020-06" db="EMBL/GenBank/DDBJ databases">
        <title>Genomes of multiple members of Pneumocystis genus reveal paths to human pathogen Pneumocystis jirovecii.</title>
        <authorList>
            <person name="Cisse O.H."/>
            <person name="Ma L."/>
            <person name="Dekker J."/>
            <person name="Khil P."/>
            <person name="Jo J."/>
            <person name="Brenchley J."/>
            <person name="Blair R."/>
            <person name="Pahar B."/>
            <person name="Chabe M."/>
            <person name="Van Rompay K.A."/>
            <person name="Keesler R."/>
            <person name="Sukura A."/>
            <person name="Hirsch V."/>
            <person name="Kutty G."/>
            <person name="Liu Y."/>
            <person name="Peng L."/>
            <person name="Chen J."/>
            <person name="Song J."/>
            <person name="Weissenbacher-Lang C."/>
            <person name="Xu J."/>
            <person name="Upham N.S."/>
            <person name="Stajich J.E."/>
            <person name="Cuomo C.A."/>
            <person name="Cushion M.T."/>
            <person name="Kovacs J.A."/>
        </authorList>
    </citation>
    <scope>NUCLEOTIDE SEQUENCE</scope>
    <source>
        <strain evidence="4">2A</strain>
    </source>
</reference>
<dbReference type="OrthoDB" id="5430620at2759"/>
<evidence type="ECO:0000259" key="3">
    <source>
        <dbReference type="Pfam" id="PF10645"/>
    </source>
</evidence>
<gene>
    <name evidence="4" type="ORF">MERGE_000451</name>
</gene>
<keyword evidence="2" id="KW-1133">Transmembrane helix</keyword>
<protein>
    <recommendedName>
        <fullName evidence="3">Endo-1,3(4)-beta-glucanase 1 carbohydrate binding domain-containing protein</fullName>
    </recommendedName>
</protein>
<dbReference type="AlphaFoldDB" id="A0A899FVH4"/>
<feature type="region of interest" description="Disordered" evidence="1">
    <location>
        <begin position="96"/>
        <end position="117"/>
    </location>
</feature>
<keyword evidence="2" id="KW-0472">Membrane</keyword>
<accession>A0A899FVH4</accession>
<dbReference type="EMBL" id="CP054532">
    <property type="protein sequence ID" value="QSL64295.1"/>
    <property type="molecule type" value="Genomic_DNA"/>
</dbReference>
<dbReference type="GO" id="GO:0030246">
    <property type="term" value="F:carbohydrate binding"/>
    <property type="evidence" value="ECO:0007669"/>
    <property type="project" value="InterPro"/>
</dbReference>
<evidence type="ECO:0000313" key="4">
    <source>
        <dbReference type="EMBL" id="QSL64295.1"/>
    </source>
</evidence>
<keyword evidence="2" id="KW-0812">Transmembrane</keyword>
<feature type="transmembrane region" description="Helical" evidence="2">
    <location>
        <begin position="126"/>
        <end position="144"/>
    </location>
</feature>
<name>A0A899FVH4_9ASCO</name>
<dbReference type="Proteomes" id="UP000663699">
    <property type="component" value="Chromosome 1"/>
</dbReference>
<evidence type="ECO:0000256" key="1">
    <source>
        <dbReference type="SAM" id="MobiDB-lite"/>
    </source>
</evidence>
<evidence type="ECO:0000313" key="5">
    <source>
        <dbReference type="Proteomes" id="UP000663699"/>
    </source>
</evidence>
<proteinExistence type="predicted"/>
<sequence>MSIFRFVASAPETSRDKMILCGSGYFDPKKYTCFNGLACPIIGGVAFLRCSNACYSPLLYHCIGGVLYQGPEPPEKQLPLKETTITTTSTVVFSSTTTDKSSQTPWKPSFNDKSDKKGNANHDMTTFNIFSILCIISIIGFTLVL</sequence>
<keyword evidence="5" id="KW-1185">Reference proteome</keyword>
<dbReference type="InterPro" id="IPR018909">
    <property type="entry name" value="Eng1_septum"/>
</dbReference>
<feature type="domain" description="Endo-1,3(4)-beta-glucanase 1 carbohydrate binding" evidence="3">
    <location>
        <begin position="21"/>
        <end position="67"/>
    </location>
</feature>
<organism evidence="4 5">
    <name type="scientific">Pneumocystis wakefieldiae</name>
    <dbReference type="NCBI Taxonomy" id="38082"/>
    <lineage>
        <taxon>Eukaryota</taxon>
        <taxon>Fungi</taxon>
        <taxon>Dikarya</taxon>
        <taxon>Ascomycota</taxon>
        <taxon>Taphrinomycotina</taxon>
        <taxon>Pneumocystomycetes</taxon>
        <taxon>Pneumocystaceae</taxon>
        <taxon>Pneumocystis</taxon>
    </lineage>
</organism>
<dbReference type="Pfam" id="PF10645">
    <property type="entry name" value="Carb_bind"/>
    <property type="match status" value="1"/>
</dbReference>